<dbReference type="AlphaFoldDB" id="A0A1G5AYD8"/>
<dbReference type="Pfam" id="PF21645">
    <property type="entry name" value="FakA-like_M"/>
    <property type="match status" value="1"/>
</dbReference>
<dbReference type="GO" id="GO:0004371">
    <property type="term" value="F:glycerone kinase activity"/>
    <property type="evidence" value="ECO:0007669"/>
    <property type="project" value="InterPro"/>
</dbReference>
<dbReference type="PANTHER" id="PTHR33434">
    <property type="entry name" value="DEGV DOMAIN-CONTAINING PROTEIN DR_1986-RELATED"/>
    <property type="match status" value="1"/>
</dbReference>
<dbReference type="OrthoDB" id="9760324at2"/>
<dbReference type="SUPFAM" id="SSF101473">
    <property type="entry name" value="DhaL-like"/>
    <property type="match status" value="1"/>
</dbReference>
<keyword evidence="4" id="KW-1185">Reference proteome</keyword>
<name>A0A1G5AYD8_9FIRM</name>
<dbReference type="PROSITE" id="PS51480">
    <property type="entry name" value="DHAL"/>
    <property type="match status" value="1"/>
</dbReference>
<dbReference type="InterPro" id="IPR036117">
    <property type="entry name" value="DhaL_dom_sf"/>
</dbReference>
<dbReference type="InterPro" id="IPR050270">
    <property type="entry name" value="DegV_domain_contain"/>
</dbReference>
<evidence type="ECO:0000256" key="1">
    <source>
        <dbReference type="SAM" id="MobiDB-lite"/>
    </source>
</evidence>
<gene>
    <name evidence="3" type="ORF">SAMN02910451_00431</name>
</gene>
<dbReference type="STRING" id="185008.bhn_I1373"/>
<dbReference type="InterPro" id="IPR004007">
    <property type="entry name" value="DhaL_dom"/>
</dbReference>
<dbReference type="Pfam" id="PF02734">
    <property type="entry name" value="Dak2"/>
    <property type="match status" value="1"/>
</dbReference>
<dbReference type="Gene3D" id="1.25.40.340">
    <property type="match status" value="1"/>
</dbReference>
<dbReference type="PANTHER" id="PTHR33434:SF4">
    <property type="entry name" value="PHOSPHATASE PROTEIN"/>
    <property type="match status" value="1"/>
</dbReference>
<reference evidence="4" key="1">
    <citation type="submission" date="2016-10" db="EMBL/GenBank/DDBJ databases">
        <authorList>
            <person name="Varghese N."/>
            <person name="Submissions S."/>
        </authorList>
    </citation>
    <scope>NUCLEOTIDE SEQUENCE [LARGE SCALE GENOMIC DNA]</scope>
    <source>
        <strain evidence="4">XBD2006</strain>
    </source>
</reference>
<dbReference type="InterPro" id="IPR048394">
    <property type="entry name" value="FakA-like_M"/>
</dbReference>
<dbReference type="Pfam" id="PF13684">
    <property type="entry name" value="FakA-like_C"/>
    <property type="match status" value="1"/>
</dbReference>
<dbReference type="SMART" id="SM01121">
    <property type="entry name" value="Dak1_2"/>
    <property type="match status" value="1"/>
</dbReference>
<feature type="region of interest" description="Disordered" evidence="1">
    <location>
        <begin position="338"/>
        <end position="401"/>
    </location>
</feature>
<dbReference type="GO" id="GO:0006071">
    <property type="term" value="P:glycerol metabolic process"/>
    <property type="evidence" value="ECO:0007669"/>
    <property type="project" value="InterPro"/>
</dbReference>
<protein>
    <submittedName>
        <fullName evidence="3">DAK2 domain fusion protein YloV</fullName>
    </submittedName>
</protein>
<dbReference type="Proteomes" id="UP000183047">
    <property type="component" value="Unassembled WGS sequence"/>
</dbReference>
<accession>A0A1G5AYD8</accession>
<evidence type="ECO:0000259" key="2">
    <source>
        <dbReference type="PROSITE" id="PS51480"/>
    </source>
</evidence>
<dbReference type="SMART" id="SM01120">
    <property type="entry name" value="Dak2"/>
    <property type="match status" value="1"/>
</dbReference>
<proteinExistence type="predicted"/>
<evidence type="ECO:0000313" key="4">
    <source>
        <dbReference type="Proteomes" id="UP000183047"/>
    </source>
</evidence>
<organism evidence="3 4">
    <name type="scientific">Butyrivibrio hungatei</name>
    <dbReference type="NCBI Taxonomy" id="185008"/>
    <lineage>
        <taxon>Bacteria</taxon>
        <taxon>Bacillati</taxon>
        <taxon>Bacillota</taxon>
        <taxon>Clostridia</taxon>
        <taxon>Lachnospirales</taxon>
        <taxon>Lachnospiraceae</taxon>
        <taxon>Butyrivibrio</taxon>
    </lineage>
</organism>
<evidence type="ECO:0000313" key="3">
    <source>
        <dbReference type="EMBL" id="SCX82897.1"/>
    </source>
</evidence>
<dbReference type="EMBL" id="FMUR01000004">
    <property type="protein sequence ID" value="SCX82897.1"/>
    <property type="molecule type" value="Genomic_DNA"/>
</dbReference>
<dbReference type="RefSeq" id="WP_074461232.1">
    <property type="nucleotide sequence ID" value="NZ_FMUR01000004.1"/>
</dbReference>
<sequence>MSNNIIDAKMLAKMFLSGAKNLEAKKEWINELNVFPVPDGDTGTNMTMTIMSAAKEVSNLGDNASMEAICKAISSGSLRGARGNSGVILSQLLRGFTKVVKQHDEVDVAILAEAFDKAVETAYKAVMKPKEGTILTVAKGAGEKAHELAVEGTTDIAYFCDEVIKYADEVLAKTPDMLPVLKQAGVVDSGGQGLVQVLKGAFDGFLGKEIDLSISEEQVTPGARAKESAQEEVDIKFGYCTEFIVLLNKPLNIKQEIDFKGFLESIGDSIVLVADDEICKVHVHSNDPGLAIQRALMYGQLSNMKIDNMRMEHREKLFHENKDGSWAEIETEINGAAELTPTYEPDDKNIPLAGKVDSSAVSEAKSDNAPKADTSAQSNAEPEVKEETKAQEPAPVAEEPKMPRKDVGFVTVCAGAGLAEIFRGLGVDYVIEGGQTMNPSTADILDAVEKVNADTVIVLPNNKNIILAANQAAIMSEDDDSDKKIIVVPSKTVPQGVTAIINYVPDIPVEDNVAAMTEAITTVKTGEVTYAVRDTVIDDVQIRQGDFMGIGDSGILSVGVDMSDVTFDMLNKMMNDDLELISIYYGDDVKESDAEDLKKRISDKYPQCDVELQNGGQPIYYYVISAE</sequence>
<dbReference type="InterPro" id="IPR033470">
    <property type="entry name" value="FakA-like_C"/>
</dbReference>
<feature type="domain" description="DhaL" evidence="2">
    <location>
        <begin position="9"/>
        <end position="203"/>
    </location>
</feature>